<feature type="transmembrane region" description="Helical" evidence="1">
    <location>
        <begin position="377"/>
        <end position="406"/>
    </location>
</feature>
<gene>
    <name evidence="2" type="ORF">B1812_21650</name>
</gene>
<dbReference type="Proteomes" id="UP000193978">
    <property type="component" value="Plasmid p1"/>
</dbReference>
<dbReference type="PANTHER" id="PTHR34219">
    <property type="entry name" value="IRON-REGULATED INNER MEMBRANE PROTEIN-RELATED"/>
    <property type="match status" value="1"/>
</dbReference>
<keyword evidence="3" id="KW-1185">Reference proteome</keyword>
<keyword evidence="1" id="KW-0812">Transmembrane</keyword>
<geneLocation type="plasmid" evidence="2 3">
    <name>p1</name>
</geneLocation>
<evidence type="ECO:0008006" key="4">
    <source>
        <dbReference type="Google" id="ProtNLM"/>
    </source>
</evidence>
<sequence>MVRQLFVFIHRWAGLAMTVFLVIVALTGSVLAFREELDVWLNPELLTVAKRDTPVLDGFTLREKAAALYPDSSFDYVQLPIQPDRSVAFSHKPGMKPGDNMMEKVVNFYLDPYTGEMLGERPGWSGPTLERKNLMSFLYRLHFSLALPWSWSFGENSVGGYVLGVTALFWTIDCFIAFYLTFPLRLRSTGDVSRPAKSWWSRWKPAWLIKTNAGAYRINFDIHRAFGLWTWAMLFVFAWSSVGFNLGEVYKPTMQLLFGSRGQTMSAPAPEPAPIKRVGTPALDFREAYARGSALLHAEAGRRQLAIEQEQALSLDRDSGVYTLSARSSGDFIKSWMTYVSFDADSGDLREASFPGDLSKNTGDEITSWLIWLHMAAVFGLAMQILVCVMGLVITALCITGVYIWWKKRRARIKSRRDPAGASPAQVSRSWRSIASVAWSSATAAQRTLQSRRARH</sequence>
<feature type="transmembrane region" description="Helical" evidence="1">
    <location>
        <begin position="226"/>
        <end position="247"/>
    </location>
</feature>
<evidence type="ECO:0000256" key="1">
    <source>
        <dbReference type="SAM" id="Phobius"/>
    </source>
</evidence>
<evidence type="ECO:0000313" key="3">
    <source>
        <dbReference type="Proteomes" id="UP000193978"/>
    </source>
</evidence>
<feature type="transmembrane region" description="Helical" evidence="1">
    <location>
        <begin position="12"/>
        <end position="33"/>
    </location>
</feature>
<protein>
    <recommendedName>
        <fullName evidence="4">Peptidase</fullName>
    </recommendedName>
</protein>
<keyword evidence="1" id="KW-1133">Transmembrane helix</keyword>
<name>A0A1W6N209_9HYPH</name>
<reference evidence="2 3" key="1">
    <citation type="submission" date="2017-02" db="EMBL/GenBank/DDBJ databases">
        <authorList>
            <person name="Peterson S.W."/>
        </authorList>
    </citation>
    <scope>NUCLEOTIDE SEQUENCE [LARGE SCALE GENOMIC DNA]</scope>
    <source>
        <strain evidence="2 3">S285</strain>
        <plasmid evidence="3">Plasmid p1</plasmid>
    </source>
</reference>
<dbReference type="KEGG" id="mbry:B1812_21650"/>
<dbReference type="EMBL" id="CP019949">
    <property type="protein sequence ID" value="ARN83890.1"/>
    <property type="molecule type" value="Genomic_DNA"/>
</dbReference>
<dbReference type="Pfam" id="PF03929">
    <property type="entry name" value="PepSY_TM"/>
    <property type="match status" value="1"/>
</dbReference>
<feature type="transmembrane region" description="Helical" evidence="1">
    <location>
        <begin position="160"/>
        <end position="180"/>
    </location>
</feature>
<dbReference type="InterPro" id="IPR005625">
    <property type="entry name" value="PepSY-ass_TM"/>
</dbReference>
<accession>A0A1W6N209</accession>
<keyword evidence="2" id="KW-0614">Plasmid</keyword>
<evidence type="ECO:0000313" key="2">
    <source>
        <dbReference type="EMBL" id="ARN83890.1"/>
    </source>
</evidence>
<dbReference type="OrthoDB" id="9776609at2"/>
<dbReference type="PANTHER" id="PTHR34219:SF5">
    <property type="entry name" value="BLR4505 PROTEIN"/>
    <property type="match status" value="1"/>
</dbReference>
<organism evidence="2 3">
    <name type="scientific">Methylocystis bryophila</name>
    <dbReference type="NCBI Taxonomy" id="655015"/>
    <lineage>
        <taxon>Bacteria</taxon>
        <taxon>Pseudomonadati</taxon>
        <taxon>Pseudomonadota</taxon>
        <taxon>Alphaproteobacteria</taxon>
        <taxon>Hyphomicrobiales</taxon>
        <taxon>Methylocystaceae</taxon>
        <taxon>Methylocystis</taxon>
    </lineage>
</organism>
<dbReference type="AlphaFoldDB" id="A0A1W6N209"/>
<proteinExistence type="predicted"/>
<dbReference type="RefSeq" id="WP_085773911.1">
    <property type="nucleotide sequence ID" value="NZ_AP027150.1"/>
</dbReference>
<keyword evidence="1" id="KW-0472">Membrane</keyword>